<dbReference type="OrthoDB" id="6504105at2759"/>
<evidence type="ECO:0000313" key="1">
    <source>
        <dbReference type="EMBL" id="OTF82544.1"/>
    </source>
</evidence>
<sequence>MYDVISLFKMKPKVFSTNCGRFNPYGKQSQLLRSKKRKYTKLKLRTHRKHMQIVTNRKRSLYVELIDDSVAVLTIETVIIYTTIGHQSLGELKSRTMLDNHCQNLGVVSRYSNTDLVKLIYVKDIPKIVSDFGSGKSLNQIKYSSWPMLNMSSNIHDQSTLAVYNKSCDRLINRLFDVQSSLYMSIHRTTTFTNRVIKSISNLIGF</sequence>
<evidence type="ECO:0000313" key="2">
    <source>
        <dbReference type="Proteomes" id="UP000194236"/>
    </source>
</evidence>
<protein>
    <submittedName>
        <fullName evidence="1">Uncharacterized protein</fullName>
    </submittedName>
</protein>
<reference evidence="1 2" key="1">
    <citation type="submission" date="2017-03" db="EMBL/GenBank/DDBJ databases">
        <title>Genome Survey of Euroglyphus maynei.</title>
        <authorList>
            <person name="Arlian L.G."/>
            <person name="Morgan M.S."/>
            <person name="Rider S.D."/>
        </authorList>
    </citation>
    <scope>NUCLEOTIDE SEQUENCE [LARGE SCALE GENOMIC DNA]</scope>
    <source>
        <strain evidence="1">Arlian Lab</strain>
        <tissue evidence="1">Whole body</tissue>
    </source>
</reference>
<accession>A0A1Y3BR69</accession>
<comment type="caution">
    <text evidence="1">The sequence shown here is derived from an EMBL/GenBank/DDBJ whole genome shotgun (WGS) entry which is preliminary data.</text>
</comment>
<keyword evidence="2" id="KW-1185">Reference proteome</keyword>
<name>A0A1Y3BR69_EURMA</name>
<organism evidence="1 2">
    <name type="scientific">Euroglyphus maynei</name>
    <name type="common">Mayne's house dust mite</name>
    <dbReference type="NCBI Taxonomy" id="6958"/>
    <lineage>
        <taxon>Eukaryota</taxon>
        <taxon>Metazoa</taxon>
        <taxon>Ecdysozoa</taxon>
        <taxon>Arthropoda</taxon>
        <taxon>Chelicerata</taxon>
        <taxon>Arachnida</taxon>
        <taxon>Acari</taxon>
        <taxon>Acariformes</taxon>
        <taxon>Sarcoptiformes</taxon>
        <taxon>Astigmata</taxon>
        <taxon>Psoroptidia</taxon>
        <taxon>Analgoidea</taxon>
        <taxon>Pyroglyphidae</taxon>
        <taxon>Pyroglyphinae</taxon>
        <taxon>Euroglyphus</taxon>
    </lineage>
</organism>
<gene>
    <name evidence="1" type="ORF">BLA29_002855</name>
</gene>
<dbReference type="EMBL" id="MUJZ01008002">
    <property type="protein sequence ID" value="OTF82544.1"/>
    <property type="molecule type" value="Genomic_DNA"/>
</dbReference>
<dbReference type="Proteomes" id="UP000194236">
    <property type="component" value="Unassembled WGS sequence"/>
</dbReference>
<proteinExistence type="predicted"/>
<dbReference type="AlphaFoldDB" id="A0A1Y3BR69"/>